<evidence type="ECO:0000256" key="4">
    <source>
        <dbReference type="ARBA" id="ARBA00023015"/>
    </source>
</evidence>
<dbReference type="Gene3D" id="2.130.10.10">
    <property type="entry name" value="YVTN repeat-like/Quinoprotein amine dehydrogenase"/>
    <property type="match status" value="2"/>
</dbReference>
<feature type="compositionally biased region" description="Polar residues" evidence="8">
    <location>
        <begin position="680"/>
        <end position="690"/>
    </location>
</feature>
<sequence>MTDKKSQFNSPTISSSSKTSVNTPNLNSIDNNSNSNILDVDKVTKNYLLRRGYTFGLPNVKTLKELEEQLVSINDHDFDTIPHQFSFFENESDENFITTLNYSNGQYEESFDNLKMWTSSLSEDINEEMEKILFPIFVAYFLDQIIHDNIENAFKFLKLYSTDFRQNYPREIKLLSTITSSLQARQMPYLQQFEHSKYKINISLKLYLVLFSYIEENSLYLVFHIISRYISLKIDRKLPRDSSLIRKGLYAKPVPSSNTNSRTLDKIIEETNAFKASTVKRPAADEIEDIKTIKKMVNLTTLSLPSICCYTFKNSEEEICHLNINSDASILVATFSNSVIRVWKNINSPTQRGKEPCKSVYDSYPYSFYEDFDYMRNKAKHSSVRLIGHSGPVYGTALSSNNDYLLSVSQDKIVRLWDLNKNQNIVNYYGHNYPIWDVEFSPRDIYFATASNDRTARLWKSDHIYPLRIFAGHFSDVNTLKFHPNGSYLATGSEDCTSRFWDVQTGRCVRLFKGHKGPVYSITISPDGKTLVTGSEDKTIKIWDIGSGNCIKTFEGHDDVVYSLDFNENGKILASGSSDCTVRLWDIDNLRQKDKDKDNINQLNNNKTIEIQSKISSIIKEPNPLKIPKEGDKKISKEMIDLYLTKSSPIYRVRYTERNLLYALCVYRPEKGFLNDKGSEASTPVSASSNKIKKEI</sequence>
<feature type="repeat" description="WD" evidence="7">
    <location>
        <begin position="512"/>
        <end position="553"/>
    </location>
</feature>
<feature type="repeat" description="WD" evidence="7">
    <location>
        <begin position="428"/>
        <end position="460"/>
    </location>
</feature>
<dbReference type="Pfam" id="PF04494">
    <property type="entry name" value="TFIID_NTD2"/>
    <property type="match status" value="1"/>
</dbReference>
<dbReference type="InterPro" id="IPR007582">
    <property type="entry name" value="TFIID_NTD2"/>
</dbReference>
<gene>
    <name evidence="10" type="ORF">BCR32DRAFT_290855</name>
</gene>
<feature type="domain" description="TFIID subunit TAF5 NTD2" evidence="9">
    <location>
        <begin position="104"/>
        <end position="230"/>
    </location>
</feature>
<dbReference type="SUPFAM" id="SSF160897">
    <property type="entry name" value="Taf5 N-terminal domain-like"/>
    <property type="match status" value="1"/>
</dbReference>
<dbReference type="InterPro" id="IPR015943">
    <property type="entry name" value="WD40/YVTN_repeat-like_dom_sf"/>
</dbReference>
<comment type="caution">
    <text evidence="10">The sequence shown here is derived from an EMBL/GenBank/DDBJ whole genome shotgun (WGS) entry which is preliminary data.</text>
</comment>
<evidence type="ECO:0000259" key="9">
    <source>
        <dbReference type="Pfam" id="PF04494"/>
    </source>
</evidence>
<dbReference type="Pfam" id="PF00400">
    <property type="entry name" value="WD40"/>
    <property type="match status" value="5"/>
</dbReference>
<organism evidence="10 11">
    <name type="scientific">Anaeromyces robustus</name>
    <dbReference type="NCBI Taxonomy" id="1754192"/>
    <lineage>
        <taxon>Eukaryota</taxon>
        <taxon>Fungi</taxon>
        <taxon>Fungi incertae sedis</taxon>
        <taxon>Chytridiomycota</taxon>
        <taxon>Chytridiomycota incertae sedis</taxon>
        <taxon>Neocallimastigomycetes</taxon>
        <taxon>Neocallimastigales</taxon>
        <taxon>Neocallimastigaceae</taxon>
        <taxon>Anaeromyces</taxon>
    </lineage>
</organism>
<keyword evidence="5" id="KW-0804">Transcription</keyword>
<proteinExistence type="predicted"/>
<dbReference type="GO" id="GO:0016251">
    <property type="term" value="F:RNA polymerase II general transcription initiation factor activity"/>
    <property type="evidence" value="ECO:0007669"/>
    <property type="project" value="TreeGrafter"/>
</dbReference>
<dbReference type="InterPro" id="IPR020472">
    <property type="entry name" value="WD40_PAC1"/>
</dbReference>
<feature type="repeat" description="WD" evidence="7">
    <location>
        <begin position="554"/>
        <end position="595"/>
    </location>
</feature>
<dbReference type="SUPFAM" id="SSF50978">
    <property type="entry name" value="WD40 repeat-like"/>
    <property type="match status" value="1"/>
</dbReference>
<dbReference type="STRING" id="1754192.A0A1Y1XHH0"/>
<evidence type="ECO:0000256" key="6">
    <source>
        <dbReference type="ARBA" id="ARBA00023242"/>
    </source>
</evidence>
<feature type="repeat" description="WD" evidence="7">
    <location>
        <begin position="470"/>
        <end position="511"/>
    </location>
</feature>
<evidence type="ECO:0000313" key="10">
    <source>
        <dbReference type="EMBL" id="ORX85190.1"/>
    </source>
</evidence>
<evidence type="ECO:0000256" key="3">
    <source>
        <dbReference type="ARBA" id="ARBA00022737"/>
    </source>
</evidence>
<keyword evidence="2 7" id="KW-0853">WD repeat</keyword>
<dbReference type="GO" id="GO:0005669">
    <property type="term" value="C:transcription factor TFIID complex"/>
    <property type="evidence" value="ECO:0007669"/>
    <property type="project" value="TreeGrafter"/>
</dbReference>
<dbReference type="Proteomes" id="UP000193944">
    <property type="component" value="Unassembled WGS sequence"/>
</dbReference>
<feature type="region of interest" description="Disordered" evidence="8">
    <location>
        <begin position="677"/>
        <end position="696"/>
    </location>
</feature>
<dbReference type="InterPro" id="IPR019775">
    <property type="entry name" value="WD40_repeat_CS"/>
</dbReference>
<evidence type="ECO:0000256" key="8">
    <source>
        <dbReference type="SAM" id="MobiDB-lite"/>
    </source>
</evidence>
<comment type="subcellular location">
    <subcellularLocation>
        <location evidence="1">Nucleus</location>
    </subcellularLocation>
</comment>
<dbReference type="PROSITE" id="PS00678">
    <property type="entry name" value="WD_REPEATS_1"/>
    <property type="match status" value="4"/>
</dbReference>
<dbReference type="InterPro" id="IPR001680">
    <property type="entry name" value="WD40_rpt"/>
</dbReference>
<feature type="compositionally biased region" description="Low complexity" evidence="8">
    <location>
        <begin position="9"/>
        <end position="33"/>
    </location>
</feature>
<name>A0A1Y1XHH0_9FUNG</name>
<reference evidence="10 11" key="2">
    <citation type="submission" date="2016-08" db="EMBL/GenBank/DDBJ databases">
        <title>Pervasive Adenine N6-methylation of Active Genes in Fungi.</title>
        <authorList>
            <consortium name="DOE Joint Genome Institute"/>
            <person name="Mondo S.J."/>
            <person name="Dannebaum R.O."/>
            <person name="Kuo R.C."/>
            <person name="Labutti K."/>
            <person name="Haridas S."/>
            <person name="Kuo A."/>
            <person name="Salamov A."/>
            <person name="Ahrendt S.R."/>
            <person name="Lipzen A."/>
            <person name="Sullivan W."/>
            <person name="Andreopoulos W.B."/>
            <person name="Clum A."/>
            <person name="Lindquist E."/>
            <person name="Daum C."/>
            <person name="Ramamoorthy G.K."/>
            <person name="Gryganskyi A."/>
            <person name="Culley D."/>
            <person name="Magnuson J.K."/>
            <person name="James T.Y."/>
            <person name="O'Malley M.A."/>
            <person name="Stajich J.E."/>
            <person name="Spatafora J.W."/>
            <person name="Visel A."/>
            <person name="Grigoriev I.V."/>
        </authorList>
    </citation>
    <scope>NUCLEOTIDE SEQUENCE [LARGE SCALE GENOMIC DNA]</scope>
    <source>
        <strain evidence="10 11">S4</strain>
    </source>
</reference>
<feature type="region of interest" description="Disordered" evidence="8">
    <location>
        <begin position="1"/>
        <end position="33"/>
    </location>
</feature>
<dbReference type="InterPro" id="IPR037264">
    <property type="entry name" value="TFIID_NTD2_sf"/>
</dbReference>
<dbReference type="SMART" id="SM00320">
    <property type="entry name" value="WD40"/>
    <property type="match status" value="6"/>
</dbReference>
<dbReference type="InterPro" id="IPR036322">
    <property type="entry name" value="WD40_repeat_dom_sf"/>
</dbReference>
<evidence type="ECO:0000256" key="7">
    <source>
        <dbReference type="PROSITE-ProRule" id="PRU00221"/>
    </source>
</evidence>
<reference evidence="10 11" key="1">
    <citation type="submission" date="2016-08" db="EMBL/GenBank/DDBJ databases">
        <title>A Parts List for Fungal Cellulosomes Revealed by Comparative Genomics.</title>
        <authorList>
            <consortium name="DOE Joint Genome Institute"/>
            <person name="Haitjema C.H."/>
            <person name="Gilmore S.P."/>
            <person name="Henske J.K."/>
            <person name="Solomon K.V."/>
            <person name="De Groot R."/>
            <person name="Kuo A."/>
            <person name="Mondo S.J."/>
            <person name="Salamov A.A."/>
            <person name="Labutti K."/>
            <person name="Zhao Z."/>
            <person name="Chiniquy J."/>
            <person name="Barry K."/>
            <person name="Brewer H.M."/>
            <person name="Purvine S.O."/>
            <person name="Wright A.T."/>
            <person name="Boxma B."/>
            <person name="Van Alen T."/>
            <person name="Hackstein J.H."/>
            <person name="Baker S.E."/>
            <person name="Grigoriev I.V."/>
            <person name="O'Malley M.A."/>
        </authorList>
    </citation>
    <scope>NUCLEOTIDE SEQUENCE [LARGE SCALE GENOMIC DNA]</scope>
    <source>
        <strain evidence="10 11">S4</strain>
    </source>
</reference>
<dbReference type="AlphaFoldDB" id="A0A1Y1XHH0"/>
<accession>A0A1Y1XHH0</accession>
<keyword evidence="11" id="KW-1185">Reference proteome</keyword>
<dbReference type="PROSITE" id="PS50082">
    <property type="entry name" value="WD_REPEATS_2"/>
    <property type="match status" value="5"/>
</dbReference>
<dbReference type="PANTHER" id="PTHR19879">
    <property type="entry name" value="TRANSCRIPTION INITIATION FACTOR TFIID"/>
    <property type="match status" value="1"/>
</dbReference>
<dbReference type="GO" id="GO:0006367">
    <property type="term" value="P:transcription initiation at RNA polymerase II promoter"/>
    <property type="evidence" value="ECO:0007669"/>
    <property type="project" value="TreeGrafter"/>
</dbReference>
<keyword evidence="3" id="KW-0677">Repeat</keyword>
<evidence type="ECO:0000256" key="2">
    <source>
        <dbReference type="ARBA" id="ARBA00022574"/>
    </source>
</evidence>
<dbReference type="Gene3D" id="1.25.40.500">
    <property type="entry name" value="TFIID subunit TAF5, NTD2 domain"/>
    <property type="match status" value="1"/>
</dbReference>
<dbReference type="PRINTS" id="PR00320">
    <property type="entry name" value="GPROTEINBRPT"/>
</dbReference>
<keyword evidence="4" id="KW-0805">Transcription regulation</keyword>
<feature type="repeat" description="WD" evidence="7">
    <location>
        <begin position="386"/>
        <end position="427"/>
    </location>
</feature>
<protein>
    <submittedName>
        <fullName evidence="10">WD40 repeat-like protein</fullName>
    </submittedName>
</protein>
<dbReference type="PROSITE" id="PS50294">
    <property type="entry name" value="WD_REPEATS_REGION"/>
    <property type="match status" value="5"/>
</dbReference>
<dbReference type="CDD" id="cd00200">
    <property type="entry name" value="WD40"/>
    <property type="match status" value="1"/>
</dbReference>
<dbReference type="EMBL" id="MCFG01000039">
    <property type="protein sequence ID" value="ORX85190.1"/>
    <property type="molecule type" value="Genomic_DNA"/>
</dbReference>
<dbReference type="OrthoDB" id="202197at2759"/>
<evidence type="ECO:0000313" key="11">
    <source>
        <dbReference type="Proteomes" id="UP000193944"/>
    </source>
</evidence>
<dbReference type="PANTHER" id="PTHR19879:SF1">
    <property type="entry name" value="CANNONBALL-RELATED"/>
    <property type="match status" value="1"/>
</dbReference>
<evidence type="ECO:0000256" key="1">
    <source>
        <dbReference type="ARBA" id="ARBA00004123"/>
    </source>
</evidence>
<keyword evidence="6" id="KW-0539">Nucleus</keyword>
<evidence type="ECO:0000256" key="5">
    <source>
        <dbReference type="ARBA" id="ARBA00023163"/>
    </source>
</evidence>